<comment type="caution">
    <text evidence="1">The sequence shown here is derived from an EMBL/GenBank/DDBJ whole genome shotgun (WGS) entry which is preliminary data.</text>
</comment>
<organism evidence="1 2">
    <name type="scientific">Alternaria gaisen</name>
    <dbReference type="NCBI Taxonomy" id="167740"/>
    <lineage>
        <taxon>Eukaryota</taxon>
        <taxon>Fungi</taxon>
        <taxon>Dikarya</taxon>
        <taxon>Ascomycota</taxon>
        <taxon>Pezizomycotina</taxon>
        <taxon>Dothideomycetes</taxon>
        <taxon>Pleosporomycetidae</taxon>
        <taxon>Pleosporales</taxon>
        <taxon>Pleosporineae</taxon>
        <taxon>Pleosporaceae</taxon>
        <taxon>Alternaria</taxon>
        <taxon>Alternaria sect. Alternaria</taxon>
    </lineage>
</organism>
<protein>
    <submittedName>
        <fullName evidence="1">Uncharacterized protein</fullName>
    </submittedName>
</protein>
<evidence type="ECO:0000313" key="1">
    <source>
        <dbReference type="EMBL" id="KAB2101703.1"/>
    </source>
</evidence>
<keyword evidence="2" id="KW-1185">Reference proteome</keyword>
<name>A0ACB6FBD6_9PLEO</name>
<dbReference type="Proteomes" id="UP000293547">
    <property type="component" value="Unassembled WGS sequence"/>
</dbReference>
<sequence>MNQAAKERLTDYPGTDGVVHRVALAALRTVSLATHNIDEHTKTLLGKRAARQI</sequence>
<gene>
    <name evidence="1" type="ORF">AG0111_0g10132</name>
</gene>
<proteinExistence type="predicted"/>
<dbReference type="EMBL" id="PDWZ02000011">
    <property type="protein sequence ID" value="KAB2101703.1"/>
    <property type="molecule type" value="Genomic_DNA"/>
</dbReference>
<reference evidence="1 2" key="1">
    <citation type="journal article" date="2019" name="bioRxiv">
        <title>Genomics, evolutionary history and diagnostics of the Alternaria alternata species group including apple and Asian pear pathotypes.</title>
        <authorList>
            <person name="Armitage A.D."/>
            <person name="Cockerton H.M."/>
            <person name="Sreenivasaprasad S."/>
            <person name="Woodhall J.W."/>
            <person name="Lane C.R."/>
            <person name="Harrison R.J."/>
            <person name="Clarkson J.P."/>
        </authorList>
    </citation>
    <scope>NUCLEOTIDE SEQUENCE [LARGE SCALE GENOMIC DNA]</scope>
    <source>
        <strain evidence="1 2">FERA 650</strain>
    </source>
</reference>
<accession>A0ACB6FBD6</accession>
<evidence type="ECO:0000313" key="2">
    <source>
        <dbReference type="Proteomes" id="UP000293547"/>
    </source>
</evidence>